<dbReference type="Pfam" id="PF14938">
    <property type="entry name" value="SNAP"/>
    <property type="match status" value="1"/>
</dbReference>
<evidence type="ECO:0000313" key="5">
    <source>
        <dbReference type="Proteomes" id="UP001610446"/>
    </source>
</evidence>
<evidence type="ECO:0000256" key="2">
    <source>
        <dbReference type="ARBA" id="ARBA00022448"/>
    </source>
</evidence>
<evidence type="ECO:0000256" key="1">
    <source>
        <dbReference type="ARBA" id="ARBA00010050"/>
    </source>
</evidence>
<comment type="similarity">
    <text evidence="1">Belongs to the SNAP family.</text>
</comment>
<reference evidence="4 5" key="1">
    <citation type="submission" date="2024-07" db="EMBL/GenBank/DDBJ databases">
        <title>Section-level genome sequencing and comparative genomics of Aspergillus sections Usti and Cavernicolus.</title>
        <authorList>
            <consortium name="Lawrence Berkeley National Laboratory"/>
            <person name="Nybo J.L."/>
            <person name="Vesth T.C."/>
            <person name="Theobald S."/>
            <person name="Frisvad J.C."/>
            <person name="Larsen T.O."/>
            <person name="Kjaerboelling I."/>
            <person name="Rothschild-Mancinelli K."/>
            <person name="Lyhne E.K."/>
            <person name="Kogle M.E."/>
            <person name="Barry K."/>
            <person name="Clum A."/>
            <person name="Na H."/>
            <person name="Ledsgaard L."/>
            <person name="Lin J."/>
            <person name="Lipzen A."/>
            <person name="Kuo A."/>
            <person name="Riley R."/>
            <person name="Mondo S."/>
            <person name="Labutti K."/>
            <person name="Haridas S."/>
            <person name="Pangalinan J."/>
            <person name="Salamov A.A."/>
            <person name="Simmons B.A."/>
            <person name="Magnuson J.K."/>
            <person name="Chen J."/>
            <person name="Drula E."/>
            <person name="Henrissat B."/>
            <person name="Wiebenga A."/>
            <person name="Lubbers R.J."/>
            <person name="Gomes A.C."/>
            <person name="Makela M.R."/>
            <person name="Stajich J."/>
            <person name="Grigoriev I.V."/>
            <person name="Mortensen U.H."/>
            <person name="De Vries R.P."/>
            <person name="Baker S.E."/>
            <person name="Andersen M.R."/>
        </authorList>
    </citation>
    <scope>NUCLEOTIDE SEQUENCE [LARGE SCALE GENOMIC DNA]</scope>
    <source>
        <strain evidence="4 5">CBS 123904</strain>
    </source>
</reference>
<name>A0ABR4IIY1_9EURO</name>
<dbReference type="PANTHER" id="PTHR13768:SF8">
    <property type="entry name" value="ALPHA-SOLUBLE NSF ATTACHMENT PROTEIN"/>
    <property type="match status" value="1"/>
</dbReference>
<keyword evidence="3" id="KW-0653">Protein transport</keyword>
<dbReference type="PRINTS" id="PR00448">
    <property type="entry name" value="NSFATTACHMNT"/>
</dbReference>
<accession>A0ABR4IIY1</accession>
<sequence>MAGDPRVLLQQAERALKGASGGWSFFSDRSEKYENAANLFKQAANAFQMQEQYMEAGQAFERLAQIQSTNLNEPDYAANSLTDAFKVYRMCNLDDAVRVLSSVIQHYVVKGNRRRAATEKHNLAEIYELELRDIHKALEAYEQAGKWFKVDNSPA</sequence>
<protein>
    <submittedName>
        <fullName evidence="4">Soluble NSF attachment protein</fullName>
    </submittedName>
</protein>
<keyword evidence="2" id="KW-0813">Transport</keyword>
<evidence type="ECO:0000256" key="3">
    <source>
        <dbReference type="ARBA" id="ARBA00022927"/>
    </source>
</evidence>
<dbReference type="SUPFAM" id="SSF48452">
    <property type="entry name" value="TPR-like"/>
    <property type="match status" value="1"/>
</dbReference>
<keyword evidence="5" id="KW-1185">Reference proteome</keyword>
<dbReference type="Gene3D" id="1.25.40.10">
    <property type="entry name" value="Tetratricopeptide repeat domain"/>
    <property type="match status" value="1"/>
</dbReference>
<dbReference type="InterPro" id="IPR000744">
    <property type="entry name" value="NSF_attach"/>
</dbReference>
<gene>
    <name evidence="4" type="ORF">BJY01DRAFT_255601</name>
</gene>
<evidence type="ECO:0000313" key="4">
    <source>
        <dbReference type="EMBL" id="KAL2827700.1"/>
    </source>
</evidence>
<proteinExistence type="inferred from homology"/>
<dbReference type="InterPro" id="IPR011990">
    <property type="entry name" value="TPR-like_helical_dom_sf"/>
</dbReference>
<dbReference type="EMBL" id="JBFXLU010000387">
    <property type="protein sequence ID" value="KAL2827700.1"/>
    <property type="molecule type" value="Genomic_DNA"/>
</dbReference>
<dbReference type="Proteomes" id="UP001610446">
    <property type="component" value="Unassembled WGS sequence"/>
</dbReference>
<comment type="caution">
    <text evidence="4">The sequence shown here is derived from an EMBL/GenBank/DDBJ whole genome shotgun (WGS) entry which is preliminary data.</text>
</comment>
<organism evidence="4 5">
    <name type="scientific">Aspergillus pseudoustus</name>
    <dbReference type="NCBI Taxonomy" id="1810923"/>
    <lineage>
        <taxon>Eukaryota</taxon>
        <taxon>Fungi</taxon>
        <taxon>Dikarya</taxon>
        <taxon>Ascomycota</taxon>
        <taxon>Pezizomycotina</taxon>
        <taxon>Eurotiomycetes</taxon>
        <taxon>Eurotiomycetidae</taxon>
        <taxon>Eurotiales</taxon>
        <taxon>Aspergillaceae</taxon>
        <taxon>Aspergillus</taxon>
        <taxon>Aspergillus subgen. Nidulantes</taxon>
    </lineage>
</organism>
<dbReference type="PANTHER" id="PTHR13768">
    <property type="entry name" value="SOLUBLE NSF ATTACHMENT PROTEIN SNAP"/>
    <property type="match status" value="1"/>
</dbReference>